<dbReference type="EMBL" id="PGEX01000001">
    <property type="protein sequence ID" value="PJJ41737.1"/>
    <property type="molecule type" value="Genomic_DNA"/>
</dbReference>
<organism evidence="2 3">
    <name type="scientific">Hallerella succinigenes</name>
    <dbReference type="NCBI Taxonomy" id="1896222"/>
    <lineage>
        <taxon>Bacteria</taxon>
        <taxon>Pseudomonadati</taxon>
        <taxon>Fibrobacterota</taxon>
        <taxon>Fibrobacteria</taxon>
        <taxon>Fibrobacterales</taxon>
        <taxon>Fibrobacteraceae</taxon>
        <taxon>Hallerella</taxon>
    </lineage>
</organism>
<reference evidence="2 3" key="1">
    <citation type="submission" date="2017-11" db="EMBL/GenBank/DDBJ databases">
        <title>Animal gut microbial communities from fecal samples from Wisconsin, USA.</title>
        <authorList>
            <person name="Neumann A."/>
        </authorList>
    </citation>
    <scope>NUCLEOTIDE SEQUENCE [LARGE SCALE GENOMIC DNA]</scope>
    <source>
        <strain evidence="2 3">UWS3</strain>
    </source>
</reference>
<name>A0A2M9A7Y6_9BACT</name>
<comment type="caution">
    <text evidence="2">The sequence shown here is derived from an EMBL/GenBank/DDBJ whole genome shotgun (WGS) entry which is preliminary data.</text>
</comment>
<evidence type="ECO:0000256" key="1">
    <source>
        <dbReference type="SAM" id="SignalP"/>
    </source>
</evidence>
<dbReference type="RefSeq" id="WP_100425674.1">
    <property type="nucleotide sequence ID" value="NZ_PGEX01000001.1"/>
</dbReference>
<accession>A0A2M9A7Y6</accession>
<dbReference type="Proteomes" id="UP000231134">
    <property type="component" value="Unassembled WGS sequence"/>
</dbReference>
<sequence length="241" mass="27440">MKTLLRMGLCAALLSSVAFARNPHEHRGFYFSAGIGPAYHSFSASSSSSSYRYRWNEYTAEYDYFWESEKEENSYNAFVFPAIDFRFGKSIGNLIALYSTFDFMFDTDNWECLREEQSDVYGKTSEKADSENSIMFSGGAGLGFEVYPFLNPNSVMRGFHIGESTSVNGMLLDAVGDVGDRSEWGGVFVANRINVGMDWWVSDTWSLGVEFSYTYFGVIEVDSDDDPDRHLFRLMFRFTRG</sequence>
<proteinExistence type="predicted"/>
<evidence type="ECO:0008006" key="4">
    <source>
        <dbReference type="Google" id="ProtNLM"/>
    </source>
</evidence>
<gene>
    <name evidence="2" type="ORF">BGX16_1731</name>
</gene>
<evidence type="ECO:0000313" key="3">
    <source>
        <dbReference type="Proteomes" id="UP000231134"/>
    </source>
</evidence>
<evidence type="ECO:0000313" key="2">
    <source>
        <dbReference type="EMBL" id="PJJ41737.1"/>
    </source>
</evidence>
<protein>
    <recommendedName>
        <fullName evidence="4">Outer membrane protein beta-barrel domain-containing protein</fullName>
    </recommendedName>
</protein>
<feature type="chain" id="PRO_5014954921" description="Outer membrane protein beta-barrel domain-containing protein" evidence="1">
    <location>
        <begin position="21"/>
        <end position="241"/>
    </location>
</feature>
<feature type="signal peptide" evidence="1">
    <location>
        <begin position="1"/>
        <end position="20"/>
    </location>
</feature>
<dbReference type="AlphaFoldDB" id="A0A2M9A7Y6"/>
<dbReference type="OrthoDB" id="9812130at2"/>
<keyword evidence="3" id="KW-1185">Reference proteome</keyword>
<keyword evidence="1" id="KW-0732">Signal</keyword>